<dbReference type="Pfam" id="PF21948">
    <property type="entry name" value="LplA-B_cat"/>
    <property type="match status" value="1"/>
</dbReference>
<comment type="function">
    <text evidence="3">Catalyzes the amidotransfer (transamidation) of the octanoyl moiety from octanoyl-GcvH to the lipoyl domain of the E2 subunit of lipoate-dependent enzymes.</text>
</comment>
<dbReference type="InterPro" id="IPR050664">
    <property type="entry name" value="Octanoyltrans_LipM/LipL"/>
</dbReference>
<accession>A0ABT9VEM5</accession>
<protein>
    <recommendedName>
        <fullName evidence="3">Octanoyl-[GcvH]:protein N-octanoyltransferase</fullName>
        <ecNumber evidence="3">2.3.1.204</ecNumber>
    </recommendedName>
    <alternativeName>
        <fullName evidence="3">Octanoyl-[GcvH]:E2 amidotransferase</fullName>
    </alternativeName>
</protein>
<comment type="pathway">
    <text evidence="3">Protein modification; protein lipoylation via endogenous pathway; protein N(6)-(lipoyl)lysine from octanoyl-[acyl-carrier-protein].</text>
</comment>
<dbReference type="PANTHER" id="PTHR43679:SF2">
    <property type="entry name" value="OCTANOYL-[GCVH]:PROTEIN N-OCTANOYLTRANSFERASE"/>
    <property type="match status" value="1"/>
</dbReference>
<evidence type="ECO:0000313" key="5">
    <source>
        <dbReference type="EMBL" id="MDQ0159362.1"/>
    </source>
</evidence>
<dbReference type="InterPro" id="IPR024897">
    <property type="entry name" value="LipL"/>
</dbReference>
<comment type="miscellaneous">
    <text evidence="3">The reaction proceeds via a thioester-linked acyl-enzyme intermediate.</text>
</comment>
<dbReference type="CDD" id="cd16443">
    <property type="entry name" value="LplA"/>
    <property type="match status" value="1"/>
</dbReference>
<feature type="active site" description="Acyl-thioester intermediate" evidence="3">
    <location>
        <position position="144"/>
    </location>
</feature>
<comment type="caution">
    <text evidence="5">The sequence shown here is derived from an EMBL/GenBank/DDBJ whole genome shotgun (WGS) entry which is preliminary data.</text>
</comment>
<dbReference type="SUPFAM" id="SSF55681">
    <property type="entry name" value="Class II aaRS and biotin synthetases"/>
    <property type="match status" value="1"/>
</dbReference>
<dbReference type="EMBL" id="JAUSTQ010000004">
    <property type="protein sequence ID" value="MDQ0159362.1"/>
    <property type="molecule type" value="Genomic_DNA"/>
</dbReference>
<dbReference type="Gene3D" id="3.30.930.10">
    <property type="entry name" value="Bira Bifunctional Protein, Domain 2"/>
    <property type="match status" value="1"/>
</dbReference>
<dbReference type="RefSeq" id="WP_306975782.1">
    <property type="nucleotide sequence ID" value="NZ_JAUSTQ010000004.1"/>
</dbReference>
<evidence type="ECO:0000256" key="2">
    <source>
        <dbReference type="ARBA" id="ARBA00023315"/>
    </source>
</evidence>
<sequence length="272" mass="31207">MNHALLQFDQLRLVDDSDINQSDIMTSFAIDDTLCLTATETKQPAIHLWVHRPTVVLGIPDSRTPHINDGIQFLNDAGYKVIIRNSGGLAVLLDEGVLNLSLIFPEEKQFDIHDSYQAMVEFIRWLFEDEPYTIDAYEISESYCPGTYDLSINGQKFAGISQRRVKQGTAVQIYLCIEGDGQQRADVIKQFYEKAVQGEETKFNYPSIKPEMMASLEQLLGKSLSTKEVIDQLLTKLKQRNIEVFNQTFTETEQQWFDNRLNLMNKRNRTIS</sequence>
<dbReference type="Proteomes" id="UP001224359">
    <property type="component" value="Unassembled WGS sequence"/>
</dbReference>
<feature type="domain" description="BPL/LPL catalytic" evidence="4">
    <location>
        <begin position="40"/>
        <end position="224"/>
    </location>
</feature>
<proteinExistence type="inferred from homology"/>
<dbReference type="GO" id="GO:0016746">
    <property type="term" value="F:acyltransferase activity"/>
    <property type="evidence" value="ECO:0007669"/>
    <property type="project" value="UniProtKB-KW"/>
</dbReference>
<keyword evidence="1 3" id="KW-0808">Transferase</keyword>
<evidence type="ECO:0000259" key="4">
    <source>
        <dbReference type="PROSITE" id="PS51733"/>
    </source>
</evidence>
<dbReference type="HAMAP" id="MF_02119">
    <property type="entry name" value="LipL"/>
    <property type="match status" value="1"/>
</dbReference>
<comment type="similarity">
    <text evidence="3">Belongs to the octanoyltransferase LipL family.</text>
</comment>
<dbReference type="InterPro" id="IPR004143">
    <property type="entry name" value="BPL_LPL_catalytic"/>
</dbReference>
<organism evidence="5 6">
    <name type="scientific">Alkalibacillus salilacus</name>
    <dbReference type="NCBI Taxonomy" id="284582"/>
    <lineage>
        <taxon>Bacteria</taxon>
        <taxon>Bacillati</taxon>
        <taxon>Bacillota</taxon>
        <taxon>Bacilli</taxon>
        <taxon>Bacillales</taxon>
        <taxon>Bacillaceae</taxon>
        <taxon>Alkalibacillus</taxon>
    </lineage>
</organism>
<dbReference type="EC" id="2.3.1.204" evidence="3"/>
<dbReference type="PANTHER" id="PTHR43679">
    <property type="entry name" value="OCTANOYLTRANSFERASE LIPM-RELATED"/>
    <property type="match status" value="1"/>
</dbReference>
<gene>
    <name evidence="3" type="primary">lipL</name>
    <name evidence="5" type="ORF">J2S77_001326</name>
</gene>
<evidence type="ECO:0000256" key="3">
    <source>
        <dbReference type="HAMAP-Rule" id="MF_02119"/>
    </source>
</evidence>
<dbReference type="InterPro" id="IPR045864">
    <property type="entry name" value="aa-tRNA-synth_II/BPL/LPL"/>
</dbReference>
<feature type="site" description="Lowers pKa of active site Cys" evidence="3">
    <location>
        <position position="156"/>
    </location>
</feature>
<keyword evidence="2 3" id="KW-0012">Acyltransferase</keyword>
<reference evidence="5 6" key="1">
    <citation type="submission" date="2023-07" db="EMBL/GenBank/DDBJ databases">
        <title>Genomic Encyclopedia of Type Strains, Phase IV (KMG-IV): sequencing the most valuable type-strain genomes for metagenomic binning, comparative biology and taxonomic classification.</title>
        <authorList>
            <person name="Goeker M."/>
        </authorList>
    </citation>
    <scope>NUCLEOTIDE SEQUENCE [LARGE SCALE GENOMIC DNA]</scope>
    <source>
        <strain evidence="5 6">DSM 16460</strain>
    </source>
</reference>
<name>A0ABT9VEM5_9BACI</name>
<comment type="catalytic activity">
    <reaction evidence="3">
        <text>N(6)-octanoyl-L-lysyl-[glycine-cleavage complex H protein] + L-lysyl-[lipoyl-carrier protein] = N(6)-octanoyl-L-lysyl-[lipoyl-carrier protein] + L-lysyl-[glycine-cleavage complex H protein]</text>
        <dbReference type="Rhea" id="RHEA:20213"/>
        <dbReference type="Rhea" id="RHEA-COMP:10500"/>
        <dbReference type="Rhea" id="RHEA-COMP:10501"/>
        <dbReference type="Rhea" id="RHEA-COMP:10503"/>
        <dbReference type="Rhea" id="RHEA-COMP:10504"/>
        <dbReference type="ChEBI" id="CHEBI:29969"/>
        <dbReference type="ChEBI" id="CHEBI:78809"/>
        <dbReference type="EC" id="2.3.1.204"/>
    </reaction>
</comment>
<dbReference type="PROSITE" id="PS51733">
    <property type="entry name" value="BPL_LPL_CATALYTIC"/>
    <property type="match status" value="1"/>
</dbReference>
<keyword evidence="6" id="KW-1185">Reference proteome</keyword>
<evidence type="ECO:0000256" key="1">
    <source>
        <dbReference type="ARBA" id="ARBA00022679"/>
    </source>
</evidence>
<evidence type="ECO:0000313" key="6">
    <source>
        <dbReference type="Proteomes" id="UP001224359"/>
    </source>
</evidence>